<keyword evidence="1 3" id="KW-0560">Oxidoreductase</keyword>
<dbReference type="GO" id="GO:0016491">
    <property type="term" value="F:oxidoreductase activity"/>
    <property type="evidence" value="ECO:0007669"/>
    <property type="project" value="UniProtKB-KW"/>
</dbReference>
<gene>
    <name evidence="3" type="primary">dadA</name>
    <name evidence="3" type="ORF">ETAA8_57550</name>
</gene>
<evidence type="ECO:0000313" key="4">
    <source>
        <dbReference type="Proteomes" id="UP000315017"/>
    </source>
</evidence>
<feature type="domain" description="FAD dependent oxidoreductase" evidence="2">
    <location>
        <begin position="6"/>
        <end position="398"/>
    </location>
</feature>
<name>A0A517YK52_9BACT</name>
<evidence type="ECO:0000259" key="2">
    <source>
        <dbReference type="Pfam" id="PF01266"/>
    </source>
</evidence>
<dbReference type="SUPFAM" id="SSF54373">
    <property type="entry name" value="FAD-linked reductases, C-terminal domain"/>
    <property type="match status" value="1"/>
</dbReference>
<dbReference type="RefSeq" id="WP_145096375.1">
    <property type="nucleotide sequence ID" value="NZ_CP036274.1"/>
</dbReference>
<dbReference type="GO" id="GO:0005737">
    <property type="term" value="C:cytoplasm"/>
    <property type="evidence" value="ECO:0007669"/>
    <property type="project" value="TreeGrafter"/>
</dbReference>
<dbReference type="EMBL" id="CP036274">
    <property type="protein sequence ID" value="QDU30609.1"/>
    <property type="molecule type" value="Genomic_DNA"/>
</dbReference>
<protein>
    <submittedName>
        <fullName evidence="3">D-amino acid dehydrogenase small subunit</fullName>
        <ecNumber evidence="3">1.4.99.6</ecNumber>
    </submittedName>
</protein>
<dbReference type="SUPFAM" id="SSF51905">
    <property type="entry name" value="FAD/NAD(P)-binding domain"/>
    <property type="match status" value="1"/>
</dbReference>
<dbReference type="OrthoDB" id="9794226at2"/>
<reference evidence="3 4" key="1">
    <citation type="submission" date="2019-02" db="EMBL/GenBank/DDBJ databases">
        <title>Deep-cultivation of Planctomycetes and their phenomic and genomic characterization uncovers novel biology.</title>
        <authorList>
            <person name="Wiegand S."/>
            <person name="Jogler M."/>
            <person name="Boedeker C."/>
            <person name="Pinto D."/>
            <person name="Vollmers J."/>
            <person name="Rivas-Marin E."/>
            <person name="Kohn T."/>
            <person name="Peeters S.H."/>
            <person name="Heuer A."/>
            <person name="Rast P."/>
            <person name="Oberbeckmann S."/>
            <person name="Bunk B."/>
            <person name="Jeske O."/>
            <person name="Meyerdierks A."/>
            <person name="Storesund J.E."/>
            <person name="Kallscheuer N."/>
            <person name="Luecker S."/>
            <person name="Lage O.M."/>
            <person name="Pohl T."/>
            <person name="Merkel B.J."/>
            <person name="Hornburger P."/>
            <person name="Mueller R.-W."/>
            <person name="Bruemmer F."/>
            <person name="Labrenz M."/>
            <person name="Spormann A.M."/>
            <person name="Op den Camp H."/>
            <person name="Overmann J."/>
            <person name="Amann R."/>
            <person name="Jetten M.S.M."/>
            <person name="Mascher T."/>
            <person name="Medema M.H."/>
            <person name="Devos D.P."/>
            <person name="Kaster A.-K."/>
            <person name="Ovreas L."/>
            <person name="Rohde M."/>
            <person name="Galperin M.Y."/>
            <person name="Jogler C."/>
        </authorList>
    </citation>
    <scope>NUCLEOTIDE SEQUENCE [LARGE SCALE GENOMIC DNA]</scope>
    <source>
        <strain evidence="3 4">ETA_A8</strain>
    </source>
</reference>
<sequence length="417" mass="46454">MSATERVVVVGGGVIGAACAYYLRQAGRDVTLIDQGEFGRGCSHGNCGYVCPSHVLPLAGPGALWGTLKTLLARNSPLKVRMRFDPAMWRWFWQFARKCNQRDMLAAGHAIQSLLTSSRNLYDELLQSTLADVEWEPLGLLFVFRSQSGLKHYEETDKLLRGEFDLGATRYDEQSLLQLEPALKPGSAGAWHYETDGHLRPDKLMRAWRAVLERGGVEIREHCELRDLITDRRQAKRLSTSQGELAADQVVIATGAWTPQLHRLLLRPIAIQPGKGYSITMPRPEICPRHSMIFEEHRVAVTPLASSYRIGSTMEFAGYDSSMNPDRINLLKQGAEIYLRQPLAEPILETWAGWRPMTPDSLPFLGPVPSFDNVFLAAGHGMLGVSMSPSTGKLIAELVTSQTPHIDPQPYAVDRRL</sequence>
<dbReference type="EC" id="1.4.99.6" evidence="3"/>
<dbReference type="Proteomes" id="UP000315017">
    <property type="component" value="Chromosome"/>
</dbReference>
<dbReference type="InterPro" id="IPR036188">
    <property type="entry name" value="FAD/NAD-bd_sf"/>
</dbReference>
<accession>A0A517YK52</accession>
<dbReference type="Gene3D" id="3.50.50.60">
    <property type="entry name" value="FAD/NAD(P)-binding domain"/>
    <property type="match status" value="2"/>
</dbReference>
<organism evidence="3 4">
    <name type="scientific">Anatilimnocola aggregata</name>
    <dbReference type="NCBI Taxonomy" id="2528021"/>
    <lineage>
        <taxon>Bacteria</taxon>
        <taxon>Pseudomonadati</taxon>
        <taxon>Planctomycetota</taxon>
        <taxon>Planctomycetia</taxon>
        <taxon>Pirellulales</taxon>
        <taxon>Pirellulaceae</taxon>
        <taxon>Anatilimnocola</taxon>
    </lineage>
</organism>
<evidence type="ECO:0000313" key="3">
    <source>
        <dbReference type="EMBL" id="QDU30609.1"/>
    </source>
</evidence>
<dbReference type="PANTHER" id="PTHR13847:SF289">
    <property type="entry name" value="GLYCINE OXIDASE"/>
    <property type="match status" value="1"/>
</dbReference>
<proteinExistence type="predicted"/>
<dbReference type="InterPro" id="IPR006076">
    <property type="entry name" value="FAD-dep_OxRdtase"/>
</dbReference>
<dbReference type="AlphaFoldDB" id="A0A517YK52"/>
<dbReference type="Gene3D" id="3.30.9.10">
    <property type="entry name" value="D-Amino Acid Oxidase, subunit A, domain 2"/>
    <property type="match status" value="1"/>
</dbReference>
<dbReference type="PROSITE" id="PS51257">
    <property type="entry name" value="PROKAR_LIPOPROTEIN"/>
    <property type="match status" value="1"/>
</dbReference>
<evidence type="ECO:0000256" key="1">
    <source>
        <dbReference type="ARBA" id="ARBA00023002"/>
    </source>
</evidence>
<dbReference type="PANTHER" id="PTHR13847">
    <property type="entry name" value="SARCOSINE DEHYDROGENASE-RELATED"/>
    <property type="match status" value="1"/>
</dbReference>
<dbReference type="Pfam" id="PF01266">
    <property type="entry name" value="DAO"/>
    <property type="match status" value="1"/>
</dbReference>
<dbReference type="KEGG" id="aagg:ETAA8_57550"/>
<keyword evidence="4" id="KW-1185">Reference proteome</keyword>